<evidence type="ECO:0000313" key="2">
    <source>
        <dbReference type="Proteomes" id="UP000268093"/>
    </source>
</evidence>
<dbReference type="Proteomes" id="UP000268093">
    <property type="component" value="Unassembled WGS sequence"/>
</dbReference>
<accession>A0A433DFL9</accession>
<sequence>MGRGSIIRITSESLSPIQFEFSERQWRSLVADCPNIGTTNQYNIETIIKQLFSTTSEKVGYIRRIFPSFADLNAFESNINPLAEGCHKGEYLASYITSLLQGALNIGTFCRYVW</sequence>
<dbReference type="AlphaFoldDB" id="A0A433DFL9"/>
<gene>
    <name evidence="1" type="ORF">BC936DRAFT_141936</name>
</gene>
<evidence type="ECO:0000313" key="1">
    <source>
        <dbReference type="EMBL" id="RUP49642.1"/>
    </source>
</evidence>
<proteinExistence type="predicted"/>
<keyword evidence="2" id="KW-1185">Reference proteome</keyword>
<dbReference type="EMBL" id="RBNI01002090">
    <property type="protein sequence ID" value="RUP49642.1"/>
    <property type="molecule type" value="Genomic_DNA"/>
</dbReference>
<comment type="caution">
    <text evidence="1">The sequence shown here is derived from an EMBL/GenBank/DDBJ whole genome shotgun (WGS) entry which is preliminary data.</text>
</comment>
<organism evidence="1 2">
    <name type="scientific">Jimgerdemannia flammicorona</name>
    <dbReference type="NCBI Taxonomy" id="994334"/>
    <lineage>
        <taxon>Eukaryota</taxon>
        <taxon>Fungi</taxon>
        <taxon>Fungi incertae sedis</taxon>
        <taxon>Mucoromycota</taxon>
        <taxon>Mucoromycotina</taxon>
        <taxon>Endogonomycetes</taxon>
        <taxon>Endogonales</taxon>
        <taxon>Endogonaceae</taxon>
        <taxon>Jimgerdemannia</taxon>
    </lineage>
</organism>
<reference evidence="1 2" key="1">
    <citation type="journal article" date="2018" name="New Phytol.">
        <title>Phylogenomics of Endogonaceae and evolution of mycorrhizas within Mucoromycota.</title>
        <authorList>
            <person name="Chang Y."/>
            <person name="Desiro A."/>
            <person name="Na H."/>
            <person name="Sandor L."/>
            <person name="Lipzen A."/>
            <person name="Clum A."/>
            <person name="Barry K."/>
            <person name="Grigoriev I.V."/>
            <person name="Martin F.M."/>
            <person name="Stajich J.E."/>
            <person name="Smith M.E."/>
            <person name="Bonito G."/>
            <person name="Spatafora J.W."/>
        </authorList>
    </citation>
    <scope>NUCLEOTIDE SEQUENCE [LARGE SCALE GENOMIC DNA]</scope>
    <source>
        <strain evidence="1 2">GMNB39</strain>
    </source>
</reference>
<name>A0A433DFL9_9FUNG</name>
<protein>
    <submittedName>
        <fullName evidence="1">Uncharacterized protein</fullName>
    </submittedName>
</protein>